<name>A0ABX0TSJ0_9SPHN</name>
<feature type="transmembrane region" description="Helical" evidence="6">
    <location>
        <begin position="113"/>
        <end position="136"/>
    </location>
</feature>
<gene>
    <name evidence="7" type="ORF">FHS31_002079</name>
</gene>
<organism evidence="7 8">
    <name type="scientific">Sphingomonas vulcanisoli</name>
    <dbReference type="NCBI Taxonomy" id="1658060"/>
    <lineage>
        <taxon>Bacteria</taxon>
        <taxon>Pseudomonadati</taxon>
        <taxon>Pseudomonadota</taxon>
        <taxon>Alphaproteobacteria</taxon>
        <taxon>Sphingomonadales</taxon>
        <taxon>Sphingomonadaceae</taxon>
        <taxon>Sphingomonas</taxon>
    </lineage>
</organism>
<protein>
    <submittedName>
        <fullName evidence="7">Tryptophan-rich sensory protein</fullName>
    </submittedName>
</protein>
<dbReference type="InterPro" id="IPR038330">
    <property type="entry name" value="TspO/MBR-related_sf"/>
</dbReference>
<dbReference type="EMBL" id="JAAOZC010000004">
    <property type="protein sequence ID" value="NIJ08462.1"/>
    <property type="molecule type" value="Genomic_DNA"/>
</dbReference>
<dbReference type="PIRSF" id="PIRSF005859">
    <property type="entry name" value="PBR"/>
    <property type="match status" value="1"/>
</dbReference>
<keyword evidence="5 6" id="KW-0472">Membrane</keyword>
<dbReference type="InterPro" id="IPR004307">
    <property type="entry name" value="TspO_MBR"/>
</dbReference>
<feature type="transmembrane region" description="Helical" evidence="6">
    <location>
        <begin position="13"/>
        <end position="33"/>
    </location>
</feature>
<evidence type="ECO:0000256" key="3">
    <source>
        <dbReference type="ARBA" id="ARBA00022692"/>
    </source>
</evidence>
<comment type="similarity">
    <text evidence="2">Belongs to the TspO/BZRP family.</text>
</comment>
<evidence type="ECO:0000313" key="8">
    <source>
        <dbReference type="Proteomes" id="UP000727456"/>
    </source>
</evidence>
<feature type="transmembrane region" description="Helical" evidence="6">
    <location>
        <begin position="87"/>
        <end position="106"/>
    </location>
</feature>
<evidence type="ECO:0000256" key="6">
    <source>
        <dbReference type="SAM" id="Phobius"/>
    </source>
</evidence>
<dbReference type="CDD" id="cd15904">
    <property type="entry name" value="TSPO_MBR"/>
    <property type="match status" value="1"/>
</dbReference>
<keyword evidence="8" id="KW-1185">Reference proteome</keyword>
<dbReference type="PANTHER" id="PTHR10057">
    <property type="entry name" value="PERIPHERAL-TYPE BENZODIAZEPINE RECEPTOR"/>
    <property type="match status" value="1"/>
</dbReference>
<evidence type="ECO:0000256" key="2">
    <source>
        <dbReference type="ARBA" id="ARBA00007524"/>
    </source>
</evidence>
<comment type="subcellular location">
    <subcellularLocation>
        <location evidence="1">Membrane</location>
        <topology evidence="1">Multi-pass membrane protein</topology>
    </subcellularLocation>
</comment>
<sequence>MRLTLYKWTCPDMMTPTIVAASVAIALGIGGGLMTPIGDWYRDLRKPSWQPPNWAFGPAWSIILGLAAWSAVIAWNAAADDGARRDIVILFATNAVFHFLWSPLFFRARRPDWALIEVVFLWASLVALVAGLWPIAPMASLLIVPYLSWVSFAAFLNYTIVRLNRPFGNAFAR</sequence>
<comment type="caution">
    <text evidence="7">The sequence shown here is derived from an EMBL/GenBank/DDBJ whole genome shotgun (WGS) entry which is preliminary data.</text>
</comment>
<keyword evidence="3 6" id="KW-0812">Transmembrane</keyword>
<dbReference type="Pfam" id="PF03073">
    <property type="entry name" value="TspO_MBR"/>
    <property type="match status" value="1"/>
</dbReference>
<reference evidence="7 8" key="1">
    <citation type="submission" date="2020-03" db="EMBL/GenBank/DDBJ databases">
        <title>Genomic Encyclopedia of Type Strains, Phase III (KMG-III): the genomes of soil and plant-associated and newly described type strains.</title>
        <authorList>
            <person name="Whitman W."/>
        </authorList>
    </citation>
    <scope>NUCLEOTIDE SEQUENCE [LARGE SCALE GENOMIC DNA]</scope>
    <source>
        <strain evidence="7 8">CECT 8804</strain>
    </source>
</reference>
<evidence type="ECO:0000256" key="4">
    <source>
        <dbReference type="ARBA" id="ARBA00022989"/>
    </source>
</evidence>
<proteinExistence type="inferred from homology"/>
<evidence type="ECO:0000256" key="1">
    <source>
        <dbReference type="ARBA" id="ARBA00004141"/>
    </source>
</evidence>
<accession>A0ABX0TSJ0</accession>
<feature type="transmembrane region" description="Helical" evidence="6">
    <location>
        <begin position="54"/>
        <end position="75"/>
    </location>
</feature>
<keyword evidence="4 6" id="KW-1133">Transmembrane helix</keyword>
<evidence type="ECO:0000256" key="5">
    <source>
        <dbReference type="ARBA" id="ARBA00023136"/>
    </source>
</evidence>
<feature type="transmembrane region" description="Helical" evidence="6">
    <location>
        <begin position="142"/>
        <end position="161"/>
    </location>
</feature>
<dbReference type="Proteomes" id="UP000727456">
    <property type="component" value="Unassembled WGS sequence"/>
</dbReference>
<evidence type="ECO:0000313" key="7">
    <source>
        <dbReference type="EMBL" id="NIJ08462.1"/>
    </source>
</evidence>
<dbReference type="Gene3D" id="1.20.1260.100">
    <property type="entry name" value="TspO/MBR protein"/>
    <property type="match status" value="1"/>
</dbReference>
<dbReference type="PANTHER" id="PTHR10057:SF0">
    <property type="entry name" value="TRANSLOCATOR PROTEIN"/>
    <property type="match status" value="1"/>
</dbReference>